<dbReference type="AlphaFoldDB" id="A0A835RX03"/>
<evidence type="ECO:0000313" key="1">
    <source>
        <dbReference type="EMBL" id="KAG0493578.1"/>
    </source>
</evidence>
<organism evidence="1 2">
    <name type="scientific">Vanilla planifolia</name>
    <name type="common">Vanilla</name>
    <dbReference type="NCBI Taxonomy" id="51239"/>
    <lineage>
        <taxon>Eukaryota</taxon>
        <taxon>Viridiplantae</taxon>
        <taxon>Streptophyta</taxon>
        <taxon>Embryophyta</taxon>
        <taxon>Tracheophyta</taxon>
        <taxon>Spermatophyta</taxon>
        <taxon>Magnoliopsida</taxon>
        <taxon>Liliopsida</taxon>
        <taxon>Asparagales</taxon>
        <taxon>Orchidaceae</taxon>
        <taxon>Vanilloideae</taxon>
        <taxon>Vanilleae</taxon>
        <taxon>Vanilla</taxon>
    </lineage>
</organism>
<dbReference type="Proteomes" id="UP000639772">
    <property type="component" value="Unassembled WGS sequence"/>
</dbReference>
<sequence>MVESLEYRLTMEGRGVVAGEVVISEMVVADSHPSASEFEEGERKGSRNPRWWKRAEVEEAAGGWERQ</sequence>
<reference evidence="1 2" key="1">
    <citation type="journal article" date="2020" name="Nat. Food">
        <title>A phased Vanilla planifolia genome enables genetic improvement of flavour and production.</title>
        <authorList>
            <person name="Hasing T."/>
            <person name="Tang H."/>
            <person name="Brym M."/>
            <person name="Khazi F."/>
            <person name="Huang T."/>
            <person name="Chambers A.H."/>
        </authorList>
    </citation>
    <scope>NUCLEOTIDE SEQUENCE [LARGE SCALE GENOMIC DNA]</scope>
    <source>
        <tissue evidence="1">Leaf</tissue>
    </source>
</reference>
<comment type="caution">
    <text evidence="1">The sequence shown here is derived from an EMBL/GenBank/DDBJ whole genome shotgun (WGS) entry which is preliminary data.</text>
</comment>
<protein>
    <submittedName>
        <fullName evidence="1">Uncharacterized protein</fullName>
    </submittedName>
</protein>
<proteinExistence type="predicted"/>
<accession>A0A835RX03</accession>
<name>A0A835RX03_VANPL</name>
<evidence type="ECO:0000313" key="2">
    <source>
        <dbReference type="Proteomes" id="UP000639772"/>
    </source>
</evidence>
<gene>
    <name evidence="1" type="ORF">HPP92_004572</name>
</gene>
<dbReference type="EMBL" id="JADCNM010000002">
    <property type="protein sequence ID" value="KAG0493578.1"/>
    <property type="molecule type" value="Genomic_DNA"/>
</dbReference>